<evidence type="ECO:0000313" key="1">
    <source>
        <dbReference type="EMBL" id="EET60419.1"/>
    </source>
</evidence>
<dbReference type="Proteomes" id="UP000005561">
    <property type="component" value="Unassembled WGS sequence"/>
</dbReference>
<dbReference type="EMBL" id="ACCL02000011">
    <property type="protein sequence ID" value="EET60419.1"/>
    <property type="molecule type" value="Genomic_DNA"/>
</dbReference>
<evidence type="ECO:0000313" key="2">
    <source>
        <dbReference type="Proteomes" id="UP000005561"/>
    </source>
</evidence>
<keyword evidence="2" id="KW-1185">Reference proteome</keyword>
<sequence>MISPFGQMYLRPGNLWTDFEVRRSVSRNENGFAVTEYVACGVLSGILAEASATDADRTRHRWNQEQHSLTHTLVIRGRADVQKGDQLIAQERGFLVLLCDDIGNLGASGLIYLEERNDIR</sequence>
<dbReference type="STRING" id="168384.SAMN05660368_03747"/>
<reference evidence="1" key="1">
    <citation type="submission" date="2009-07" db="EMBL/GenBank/DDBJ databases">
        <authorList>
            <person name="Weinstock G."/>
            <person name="Sodergren E."/>
            <person name="Clifton S."/>
            <person name="Fulton L."/>
            <person name="Fulton B."/>
            <person name="Courtney L."/>
            <person name="Fronick C."/>
            <person name="Harrison M."/>
            <person name="Strong C."/>
            <person name="Farmer C."/>
            <person name="Delahaunty K."/>
            <person name="Markovic C."/>
            <person name="Hall O."/>
            <person name="Minx P."/>
            <person name="Tomlinson C."/>
            <person name="Mitreva M."/>
            <person name="Nelson J."/>
            <person name="Hou S."/>
            <person name="Wollam A."/>
            <person name="Pepin K.H."/>
            <person name="Johnson M."/>
            <person name="Bhonagiri V."/>
            <person name="Nash W.E."/>
            <person name="Warren W."/>
            <person name="Chinwalla A."/>
            <person name="Mardis E.R."/>
            <person name="Wilson R.K."/>
        </authorList>
    </citation>
    <scope>NUCLEOTIDE SEQUENCE [LARGE SCALE GENOMIC DNA]</scope>
    <source>
        <strain evidence="1">DSM 14469</strain>
    </source>
</reference>
<protein>
    <recommendedName>
        <fullName evidence="3">Phage head-tail adaptor</fullName>
    </recommendedName>
</protein>
<evidence type="ECO:0008006" key="3">
    <source>
        <dbReference type="Google" id="ProtNLM"/>
    </source>
</evidence>
<dbReference type="RefSeq" id="WP_006862400.1">
    <property type="nucleotide sequence ID" value="NZ_ACCL02000011.1"/>
</dbReference>
<dbReference type="OrthoDB" id="1976732at2"/>
<organism evidence="1 2">
    <name type="scientific">Marvinbryantia formatexigens DSM 14469</name>
    <dbReference type="NCBI Taxonomy" id="478749"/>
    <lineage>
        <taxon>Bacteria</taxon>
        <taxon>Bacillati</taxon>
        <taxon>Bacillota</taxon>
        <taxon>Clostridia</taxon>
        <taxon>Lachnospirales</taxon>
        <taxon>Lachnospiraceae</taxon>
        <taxon>Marvinbryantia</taxon>
    </lineage>
</organism>
<dbReference type="AlphaFoldDB" id="C6LG55"/>
<accession>C6LG55</accession>
<dbReference type="eggNOG" id="ENOG5033P5T">
    <property type="taxonomic scope" value="Bacteria"/>
</dbReference>
<name>C6LG55_9FIRM</name>
<gene>
    <name evidence="1" type="ORF">BRYFOR_07615</name>
</gene>
<comment type="caution">
    <text evidence="1">The sequence shown here is derived from an EMBL/GenBank/DDBJ whole genome shotgun (WGS) entry which is preliminary data.</text>
</comment>
<proteinExistence type="predicted"/>